<reference evidence="9 10" key="1">
    <citation type="submission" date="2019-02" db="EMBL/GenBank/DDBJ databases">
        <title>Deep-cultivation of Planctomycetes and their phenomic and genomic characterization uncovers novel biology.</title>
        <authorList>
            <person name="Wiegand S."/>
            <person name="Jogler M."/>
            <person name="Boedeker C."/>
            <person name="Pinto D."/>
            <person name="Vollmers J."/>
            <person name="Rivas-Marin E."/>
            <person name="Kohn T."/>
            <person name="Peeters S.H."/>
            <person name="Heuer A."/>
            <person name="Rast P."/>
            <person name="Oberbeckmann S."/>
            <person name="Bunk B."/>
            <person name="Jeske O."/>
            <person name="Meyerdierks A."/>
            <person name="Storesund J.E."/>
            <person name="Kallscheuer N."/>
            <person name="Luecker S."/>
            <person name="Lage O.M."/>
            <person name="Pohl T."/>
            <person name="Merkel B.J."/>
            <person name="Hornburger P."/>
            <person name="Mueller R.-W."/>
            <person name="Bruemmer F."/>
            <person name="Labrenz M."/>
            <person name="Spormann A.M."/>
            <person name="Op den Camp H."/>
            <person name="Overmann J."/>
            <person name="Amann R."/>
            <person name="Jetten M.S.M."/>
            <person name="Mascher T."/>
            <person name="Medema M.H."/>
            <person name="Devos D.P."/>
            <person name="Kaster A.-K."/>
            <person name="Ovreas L."/>
            <person name="Rohde M."/>
            <person name="Galperin M.Y."/>
            <person name="Jogler C."/>
        </authorList>
    </citation>
    <scope>NUCLEOTIDE SEQUENCE [LARGE SCALE GENOMIC DNA]</scope>
    <source>
        <strain evidence="9 10">Mal52</strain>
    </source>
</reference>
<feature type="transmembrane region" description="Helical" evidence="7">
    <location>
        <begin position="483"/>
        <end position="516"/>
    </location>
</feature>
<keyword evidence="10" id="KW-1185">Reference proteome</keyword>
<dbReference type="KEGG" id="sdyn:Mal52_45320"/>
<feature type="domain" description="RCK C-terminal" evidence="8">
    <location>
        <begin position="294"/>
        <end position="380"/>
    </location>
</feature>
<name>A0A517ZUC2_9PLAN</name>
<feature type="transmembrane region" description="Helical" evidence="7">
    <location>
        <begin position="443"/>
        <end position="463"/>
    </location>
</feature>
<feature type="transmembrane region" description="Helical" evidence="7">
    <location>
        <begin position="28"/>
        <end position="44"/>
    </location>
</feature>
<keyword evidence="5 7" id="KW-1133">Transmembrane helix</keyword>
<evidence type="ECO:0000256" key="5">
    <source>
        <dbReference type="ARBA" id="ARBA00022989"/>
    </source>
</evidence>
<dbReference type="PROSITE" id="PS51202">
    <property type="entry name" value="RCK_C"/>
    <property type="match status" value="2"/>
</dbReference>
<dbReference type="InterPro" id="IPR004680">
    <property type="entry name" value="Cit_transptr-like_dom"/>
</dbReference>
<dbReference type="EMBL" id="CP036276">
    <property type="protein sequence ID" value="QDU46035.1"/>
    <property type="molecule type" value="Genomic_DNA"/>
</dbReference>
<dbReference type="PANTHER" id="PTHR43652">
    <property type="entry name" value="BASIC AMINO ACID ANTIPORTER YFCC-RELATED"/>
    <property type="match status" value="1"/>
</dbReference>
<protein>
    <submittedName>
        <fullName evidence="9">Sodium-dependent dicarboxylate transporter SdcS</fullName>
    </submittedName>
</protein>
<feature type="transmembrane region" description="Helical" evidence="7">
    <location>
        <begin position="56"/>
        <end position="85"/>
    </location>
</feature>
<dbReference type="SUPFAM" id="SSF116726">
    <property type="entry name" value="TrkA C-terminal domain-like"/>
    <property type="match status" value="2"/>
</dbReference>
<dbReference type="AlphaFoldDB" id="A0A517ZUC2"/>
<evidence type="ECO:0000256" key="2">
    <source>
        <dbReference type="ARBA" id="ARBA00022448"/>
    </source>
</evidence>
<dbReference type="InterPro" id="IPR036721">
    <property type="entry name" value="RCK_C_sf"/>
</dbReference>
<dbReference type="PANTHER" id="PTHR43652:SF2">
    <property type="entry name" value="BASIC AMINO ACID ANTIPORTER YFCC-RELATED"/>
    <property type="match status" value="1"/>
</dbReference>
<dbReference type="Pfam" id="PF03600">
    <property type="entry name" value="CitMHS"/>
    <property type="match status" value="1"/>
</dbReference>
<dbReference type="FunFam" id="3.30.70.1450:FF:000009">
    <property type="entry name" value="SLC13 family permease"/>
    <property type="match status" value="1"/>
</dbReference>
<dbReference type="Proteomes" id="UP000319383">
    <property type="component" value="Chromosome"/>
</dbReference>
<feature type="transmembrane region" description="Helical" evidence="7">
    <location>
        <begin position="567"/>
        <end position="587"/>
    </location>
</feature>
<feature type="transmembrane region" description="Helical" evidence="7">
    <location>
        <begin position="398"/>
        <end position="431"/>
    </location>
</feature>
<feature type="domain" description="RCK C-terminal" evidence="8">
    <location>
        <begin position="204"/>
        <end position="289"/>
    </location>
</feature>
<keyword evidence="3 7" id="KW-0812">Transmembrane</keyword>
<proteinExistence type="predicted"/>
<feature type="transmembrane region" description="Helical" evidence="7">
    <location>
        <begin position="177"/>
        <end position="200"/>
    </location>
</feature>
<accession>A0A517ZUC2</accession>
<organism evidence="9 10">
    <name type="scientific">Symmachiella dynata</name>
    <dbReference type="NCBI Taxonomy" id="2527995"/>
    <lineage>
        <taxon>Bacteria</taxon>
        <taxon>Pseudomonadati</taxon>
        <taxon>Planctomycetota</taxon>
        <taxon>Planctomycetia</taxon>
        <taxon>Planctomycetales</taxon>
        <taxon>Planctomycetaceae</taxon>
        <taxon>Symmachiella</taxon>
    </lineage>
</organism>
<dbReference type="GO" id="GO:0005886">
    <property type="term" value="C:plasma membrane"/>
    <property type="evidence" value="ECO:0007669"/>
    <property type="project" value="TreeGrafter"/>
</dbReference>
<feature type="transmembrane region" description="Helical" evidence="7">
    <location>
        <begin position="97"/>
        <end position="121"/>
    </location>
</feature>
<gene>
    <name evidence="9" type="primary">sdcS_1</name>
    <name evidence="9" type="ORF">Mal52_45320</name>
</gene>
<dbReference type="OrthoDB" id="9765532at2"/>
<keyword evidence="6 7" id="KW-0472">Membrane</keyword>
<dbReference type="InterPro" id="IPR051679">
    <property type="entry name" value="DASS-Related_Transporters"/>
</dbReference>
<evidence type="ECO:0000256" key="6">
    <source>
        <dbReference type="ARBA" id="ARBA00023136"/>
    </source>
</evidence>
<evidence type="ECO:0000313" key="9">
    <source>
        <dbReference type="EMBL" id="QDU46035.1"/>
    </source>
</evidence>
<evidence type="ECO:0000256" key="1">
    <source>
        <dbReference type="ARBA" id="ARBA00004141"/>
    </source>
</evidence>
<evidence type="ECO:0000256" key="4">
    <source>
        <dbReference type="ARBA" id="ARBA00022737"/>
    </source>
</evidence>
<dbReference type="GO" id="GO:0008324">
    <property type="term" value="F:monoatomic cation transmembrane transporter activity"/>
    <property type="evidence" value="ECO:0007669"/>
    <property type="project" value="InterPro"/>
</dbReference>
<dbReference type="GO" id="GO:0006813">
    <property type="term" value="P:potassium ion transport"/>
    <property type="evidence" value="ECO:0007669"/>
    <property type="project" value="InterPro"/>
</dbReference>
<sequence length="594" mass="63605">MGWEAWYTLAVTALIVGTLAFGRVGADIVFVGGVTLLIAAGIISEEEALQGLSESSLVTIGALFVVAAGLQETGAMAFLSQYVLGKPSTERAAQARIMLPVAIMSAFLNNTPVVAVMMPVIGDWSKKYGQSVSRLLLPLSYAAILGGTCTLIGTSTNMVINDLLIQAGNPGLGMFEIAWLGLPVSLIGIAYVILFCGRLLPDRRPAISHGDDAREYTIELLVEPGSPLVGRTIEEAGLRHLQGVYLIEIDRSGHVLPAVSPQERLQANDRLVFVGVIDSVIDLQKIRGLQPAPDQVFQLKSPRSERRLLEAVVSTSCPLVGKTIREGRFRTVYNAAVIAVARNGQRLEKKIGDISLWPGDTLLLEAHPSFLERQKNSRDFFLVSMLEDSAQPRHERAWIALGILAAMVTVVSLDFMTMPLAPMLAAGLMLIFRCCGGSDARRAVDWQVLIVIAAGFALSKAMASSGAAEGVSDMLVKTVGNNHPYLALAAIYFIAMVFTNLITNVAAAVIIVPIAIKTANDIGVSQLPFVMAVMVAASIALATPMSYQTNLMVYGPGGYRLTDYVKLGAPLSLILWIVTVLLAPQIWPFNPLGG</sequence>
<keyword evidence="2" id="KW-0813">Transport</keyword>
<dbReference type="Pfam" id="PF02080">
    <property type="entry name" value="TrkA_C"/>
    <property type="match status" value="2"/>
</dbReference>
<dbReference type="InterPro" id="IPR006037">
    <property type="entry name" value="RCK_C"/>
</dbReference>
<feature type="transmembrane region" description="Helical" evidence="7">
    <location>
        <begin position="528"/>
        <end position="547"/>
    </location>
</feature>
<comment type="subcellular location">
    <subcellularLocation>
        <location evidence="1">Membrane</location>
        <topology evidence="1">Multi-pass membrane protein</topology>
    </subcellularLocation>
</comment>
<dbReference type="Gene3D" id="3.30.70.1450">
    <property type="entry name" value="Regulator of K+ conductance, C-terminal domain"/>
    <property type="match status" value="2"/>
</dbReference>
<evidence type="ECO:0000259" key="8">
    <source>
        <dbReference type="PROSITE" id="PS51202"/>
    </source>
</evidence>
<evidence type="ECO:0000256" key="3">
    <source>
        <dbReference type="ARBA" id="ARBA00022692"/>
    </source>
</evidence>
<keyword evidence="4" id="KW-0677">Repeat</keyword>
<evidence type="ECO:0000313" key="10">
    <source>
        <dbReference type="Proteomes" id="UP000319383"/>
    </source>
</evidence>
<evidence type="ECO:0000256" key="7">
    <source>
        <dbReference type="SAM" id="Phobius"/>
    </source>
</evidence>
<dbReference type="RefSeq" id="WP_145378562.1">
    <property type="nucleotide sequence ID" value="NZ_CP036270.1"/>
</dbReference>